<proteinExistence type="inferred from homology"/>
<evidence type="ECO:0000313" key="4">
    <source>
        <dbReference type="EMBL" id="EID78009.1"/>
    </source>
</evidence>
<evidence type="ECO:0000256" key="1">
    <source>
        <dbReference type="ARBA" id="ARBA00006484"/>
    </source>
</evidence>
<evidence type="ECO:0000256" key="2">
    <source>
        <dbReference type="ARBA" id="ARBA00023002"/>
    </source>
</evidence>
<dbReference type="Pfam" id="PF13561">
    <property type="entry name" value="adh_short_C2"/>
    <property type="match status" value="1"/>
</dbReference>
<dbReference type="PANTHER" id="PTHR43639">
    <property type="entry name" value="OXIDOREDUCTASE, SHORT-CHAIN DEHYDROGENASE/REDUCTASE FAMILY (AFU_ORTHOLOGUE AFUA_5G02870)"/>
    <property type="match status" value="1"/>
</dbReference>
<dbReference type="InterPro" id="IPR002347">
    <property type="entry name" value="SDR_fam"/>
</dbReference>
<dbReference type="InterPro" id="IPR057326">
    <property type="entry name" value="KR_dom"/>
</dbReference>
<dbReference type="EMBL" id="AJJH01000114">
    <property type="protein sequence ID" value="EID78009.1"/>
    <property type="molecule type" value="Genomic_DNA"/>
</dbReference>
<feature type="domain" description="Ketoreductase" evidence="3">
    <location>
        <begin position="2"/>
        <end position="174"/>
    </location>
</feature>
<comment type="similarity">
    <text evidence="1">Belongs to the short-chain dehydrogenases/reductases (SDR) family.</text>
</comment>
<comment type="caution">
    <text evidence="4">The sequence shown here is derived from an EMBL/GenBank/DDBJ whole genome shotgun (WGS) entry which is preliminary data.</text>
</comment>
<dbReference type="PRINTS" id="PR00081">
    <property type="entry name" value="GDHRDH"/>
</dbReference>
<accession>I0WNP3</accession>
<dbReference type="AlphaFoldDB" id="I0WNP3"/>
<dbReference type="SMART" id="SM00822">
    <property type="entry name" value="PKS_KR"/>
    <property type="match status" value="1"/>
</dbReference>
<keyword evidence="2" id="KW-0560">Oxidoreductase</keyword>
<dbReference type="PRINTS" id="PR00080">
    <property type="entry name" value="SDRFAMILY"/>
</dbReference>
<dbReference type="InterPro" id="IPR036291">
    <property type="entry name" value="NAD(P)-bd_dom_sf"/>
</dbReference>
<dbReference type="FunFam" id="3.40.50.720:FF:000084">
    <property type="entry name" value="Short-chain dehydrogenase reductase"/>
    <property type="match status" value="1"/>
</dbReference>
<name>I0WNP3_RHOOP</name>
<sequence length="252" mass="26521">MQIALVTGSSAGIGQATARQLAKQGLGVITTYRSHKSEGEQTVAKIEAEGGSAVALPLDLAAVSGIDEFVAQVKVEMASRWDASEVNYLVNNAGVGGPAMFADITEETFDHFHNVLFKGPYFLTQRLLPVLADGGAIVNTGSTAALPNRVNPGYSAYAAQKGAIHTVTAFWAKEFAERGIRVNSVAPGTTRTRIADDAFTKMPEMLPAISQAFALGRVGEPEDIAKVIAFLLSDAAAWITGQVLEVSGGERL</sequence>
<dbReference type="PANTHER" id="PTHR43639:SF1">
    <property type="entry name" value="SHORT-CHAIN DEHYDROGENASE_REDUCTASE FAMILY PROTEIN"/>
    <property type="match status" value="1"/>
</dbReference>
<dbReference type="Gene3D" id="3.40.50.720">
    <property type="entry name" value="NAD(P)-binding Rossmann-like Domain"/>
    <property type="match status" value="1"/>
</dbReference>
<dbReference type="RefSeq" id="WP_007298776.1">
    <property type="nucleotide sequence ID" value="NZ_AJJH01000114.1"/>
</dbReference>
<dbReference type="Proteomes" id="UP000006447">
    <property type="component" value="Unassembled WGS sequence"/>
</dbReference>
<dbReference type="PATRIC" id="fig|1165867.3.peg.4195"/>
<gene>
    <name evidence="4" type="ORF">W59_20598</name>
</gene>
<dbReference type="GO" id="GO:0016491">
    <property type="term" value="F:oxidoreductase activity"/>
    <property type="evidence" value="ECO:0007669"/>
    <property type="project" value="UniProtKB-KW"/>
</dbReference>
<protein>
    <submittedName>
        <fullName evidence="4">Short-chain dehydrogenase/reductase SDR</fullName>
    </submittedName>
</protein>
<dbReference type="CDD" id="cd05233">
    <property type="entry name" value="SDR_c"/>
    <property type="match status" value="1"/>
</dbReference>
<organism evidence="4 5">
    <name type="scientific">Rhodococcus opacus RKJ300 = JCM 13270</name>
    <dbReference type="NCBI Taxonomy" id="1165867"/>
    <lineage>
        <taxon>Bacteria</taxon>
        <taxon>Bacillati</taxon>
        <taxon>Actinomycetota</taxon>
        <taxon>Actinomycetes</taxon>
        <taxon>Mycobacteriales</taxon>
        <taxon>Nocardiaceae</taxon>
        <taxon>Rhodococcus</taxon>
    </lineage>
</organism>
<dbReference type="SUPFAM" id="SSF51735">
    <property type="entry name" value="NAD(P)-binding Rossmann-fold domains"/>
    <property type="match status" value="1"/>
</dbReference>
<evidence type="ECO:0000313" key="5">
    <source>
        <dbReference type="Proteomes" id="UP000006447"/>
    </source>
</evidence>
<reference evidence="4 5" key="1">
    <citation type="journal article" date="2012" name="J. Bacteriol.">
        <title>Draft genome sequence of the nitrophenol-degrading actinomycete Rhodococcus imtechensis RKJ300.</title>
        <authorList>
            <person name="Vikram S."/>
            <person name="Kumar S."/>
            <person name="Subramanian S."/>
            <person name="Raghava G.P."/>
        </authorList>
    </citation>
    <scope>NUCLEOTIDE SEQUENCE [LARGE SCALE GENOMIC DNA]</scope>
    <source>
        <strain evidence="4 5">RKJ300</strain>
    </source>
</reference>
<evidence type="ECO:0000259" key="3">
    <source>
        <dbReference type="SMART" id="SM00822"/>
    </source>
</evidence>